<comment type="caution">
    <text evidence="1">The sequence shown here is derived from an EMBL/GenBank/DDBJ whole genome shotgun (WGS) entry which is preliminary data.</text>
</comment>
<reference evidence="1" key="1">
    <citation type="journal article" date="2012" name="Nat. Genet.">
        <title>Whole-genome sequence of Schistosoma haematobium.</title>
        <authorList>
            <person name="Young N.D."/>
            <person name="Jex A.R."/>
            <person name="Li B."/>
            <person name="Liu S."/>
            <person name="Yang L."/>
            <person name="Xiong Z."/>
            <person name="Li Y."/>
            <person name="Cantacessi C."/>
            <person name="Hall R.S."/>
            <person name="Xu X."/>
            <person name="Chen F."/>
            <person name="Wu X."/>
            <person name="Zerlotini A."/>
            <person name="Oliveira G."/>
            <person name="Hofmann A."/>
            <person name="Zhang G."/>
            <person name="Fang X."/>
            <person name="Kang Y."/>
            <person name="Campbell B.E."/>
            <person name="Loukas A."/>
            <person name="Ranganathan S."/>
            <person name="Rollinson D."/>
            <person name="Rinaldi G."/>
            <person name="Brindley P.J."/>
            <person name="Yang H."/>
            <person name="Wang J."/>
            <person name="Wang J."/>
            <person name="Gasser R.B."/>
        </authorList>
    </citation>
    <scope>NUCLEOTIDE SEQUENCE</scope>
</reference>
<evidence type="ECO:0000313" key="2">
    <source>
        <dbReference type="Proteomes" id="UP000471633"/>
    </source>
</evidence>
<protein>
    <submittedName>
        <fullName evidence="1">Uncharacterized protein</fullName>
    </submittedName>
</protein>
<sequence>MAEDGESPLSFSKCSHMATHIQPLSRKSYSLYSHSAIVVYETERTKNQYELTVQMENHGVVFEKLIECQRIYYESEKGITVFTGSILKENYTELIDCFQGQIKQYQKERDSRVDFACYNNIPVELFQSNNILQNLFLILHYKRGLFVNYIVVVLFISMQIYLNLTER</sequence>
<proteinExistence type="predicted"/>
<dbReference type="GeneID" id="24590017"/>
<organism evidence="1 2">
    <name type="scientific">Schistosoma haematobium</name>
    <name type="common">Blood fluke</name>
    <dbReference type="NCBI Taxonomy" id="6185"/>
    <lineage>
        <taxon>Eukaryota</taxon>
        <taxon>Metazoa</taxon>
        <taxon>Spiralia</taxon>
        <taxon>Lophotrochozoa</taxon>
        <taxon>Platyhelminthes</taxon>
        <taxon>Trematoda</taxon>
        <taxon>Digenea</taxon>
        <taxon>Strigeidida</taxon>
        <taxon>Schistosomatoidea</taxon>
        <taxon>Schistosomatidae</taxon>
        <taxon>Schistosoma</taxon>
    </lineage>
</organism>
<accession>A0A6A5DR10</accession>
<dbReference type="AlphaFoldDB" id="A0A6A5DR10"/>
<dbReference type="CTD" id="24590017"/>
<dbReference type="RefSeq" id="XP_035590035.1">
    <property type="nucleotide sequence ID" value="XM_035732896.2"/>
</dbReference>
<dbReference type="EMBL" id="AMPZ03000003">
    <property type="protein sequence ID" value="KAH9586966.1"/>
    <property type="molecule type" value="Genomic_DNA"/>
</dbReference>
<reference evidence="1" key="4">
    <citation type="journal article" date="2022" name="PLoS Pathog.">
        <title>Chromosome-level genome of Schistosoma haematobium underpins genome-wide explorations of molecular variation.</title>
        <authorList>
            <person name="Stroehlein A.J."/>
            <person name="Korhonen P.K."/>
            <person name="Lee V.V."/>
            <person name="Ralph S.A."/>
            <person name="Mentink-Kane M."/>
            <person name="You H."/>
            <person name="McManus D.P."/>
            <person name="Tchuente L.T."/>
            <person name="Stothard J.R."/>
            <person name="Kaur P."/>
            <person name="Dudchenko O."/>
            <person name="Aiden E.L."/>
            <person name="Yang B."/>
            <person name="Yang H."/>
            <person name="Emery A.M."/>
            <person name="Webster B.L."/>
            <person name="Brindley P.J."/>
            <person name="Rollinson D."/>
            <person name="Chang B.C.H."/>
            <person name="Gasser R.B."/>
            <person name="Young N.D."/>
        </authorList>
    </citation>
    <scope>NUCLEOTIDE SEQUENCE</scope>
</reference>
<evidence type="ECO:0000313" key="1">
    <source>
        <dbReference type="EMBL" id="KAH9586966.1"/>
    </source>
</evidence>
<reference evidence="1" key="2">
    <citation type="journal article" date="2019" name="Gigascience">
        <title>High-quality Schistosoma haematobium genome achieved by single-molecule and long-range sequencing.</title>
        <authorList>
            <person name="Stroehlein A.J."/>
            <person name="Korhonen P.K."/>
            <person name="Chong T.M."/>
            <person name="Lim Y.L."/>
            <person name="Chan K.G."/>
            <person name="Webster B."/>
            <person name="Rollinson D."/>
            <person name="Brindley P.J."/>
            <person name="Gasser R.B."/>
            <person name="Young N.D."/>
        </authorList>
    </citation>
    <scope>NUCLEOTIDE SEQUENCE</scope>
</reference>
<dbReference type="KEGG" id="shx:MS3_00004885"/>
<gene>
    <name evidence="1" type="ORF">MS3_00004885</name>
</gene>
<keyword evidence="2" id="KW-1185">Reference proteome</keyword>
<reference evidence="1" key="3">
    <citation type="submission" date="2021-06" db="EMBL/GenBank/DDBJ databases">
        <title>Chromosome-level genome assembly for S. haematobium.</title>
        <authorList>
            <person name="Stroehlein A.J."/>
        </authorList>
    </citation>
    <scope>NUCLEOTIDE SEQUENCE</scope>
</reference>
<dbReference type="Proteomes" id="UP000471633">
    <property type="component" value="Unassembled WGS sequence"/>
</dbReference>
<name>A0A6A5DR10_SCHHA</name>